<evidence type="ECO:0000313" key="2">
    <source>
        <dbReference type="Proteomes" id="UP000559027"/>
    </source>
</evidence>
<reference evidence="1 2" key="1">
    <citation type="journal article" date="2020" name="ISME J.">
        <title>Uncovering the hidden diversity of litter-decomposition mechanisms in mushroom-forming fungi.</title>
        <authorList>
            <person name="Floudas D."/>
            <person name="Bentzer J."/>
            <person name="Ahren D."/>
            <person name="Johansson T."/>
            <person name="Persson P."/>
            <person name="Tunlid A."/>
        </authorList>
    </citation>
    <scope>NUCLEOTIDE SEQUENCE [LARGE SCALE GENOMIC DNA]</scope>
    <source>
        <strain evidence="1 2">CBS 146.42</strain>
    </source>
</reference>
<dbReference type="AlphaFoldDB" id="A0A8H5GG14"/>
<dbReference type="EMBL" id="JAACJO010000001">
    <property type="protein sequence ID" value="KAF5364143.1"/>
    <property type="molecule type" value="Genomic_DNA"/>
</dbReference>
<dbReference type="PANTHER" id="PTHR28180:SF2">
    <property type="entry name" value="PEROXISOMAL PROTEIN 2"/>
    <property type="match status" value="1"/>
</dbReference>
<proteinExistence type="predicted"/>
<dbReference type="OrthoDB" id="5392202at2759"/>
<dbReference type="Gene3D" id="1.20.1290.10">
    <property type="entry name" value="AhpD-like"/>
    <property type="match status" value="1"/>
</dbReference>
<gene>
    <name evidence="1" type="ORF">D9756_000556</name>
</gene>
<dbReference type="Proteomes" id="UP000559027">
    <property type="component" value="Unassembled WGS sequence"/>
</dbReference>
<protein>
    <recommendedName>
        <fullName evidence="3">Dol-P-Man:Man(5)GlcNAc(2)-PP-Dol alpha-1,3-mannosyltransferase</fullName>
    </recommendedName>
</protein>
<dbReference type="PANTHER" id="PTHR28180">
    <property type="entry name" value="CONSERVED MITOCHONDRIAL PROTEIN-RELATED"/>
    <property type="match status" value="1"/>
</dbReference>
<name>A0A8H5GG14_9AGAR</name>
<sequence>MVKHLPPSIKHLLSLRNPHSYPSPPLAKLNETFTKTFRDAQLKKAETGWLVLTTCTLLTANRPSAVGHLYRFVTRGVGEDDCFPNKLHIPSAINKAALMRESALKSVIFVGVPRVILSLTALHEVLDGEVKQALRTRSRRAATPENIESTVKRGRALWDSIYAPHADKLHDKLGSYHPDFISFIIQSYGTVLAPLPGHTRTYPESSSLEDLDQGNLSRALGSIVGIATLRSEGRVGPQLVSHAFGLLKARYTDGQNEEDAWLSSDEGTEWVIRTVDEILDAVSSEAKGDHIQVKL</sequence>
<dbReference type="InterPro" id="IPR029032">
    <property type="entry name" value="AhpD-like"/>
</dbReference>
<organism evidence="1 2">
    <name type="scientific">Leucocoprinus leucothites</name>
    <dbReference type="NCBI Taxonomy" id="201217"/>
    <lineage>
        <taxon>Eukaryota</taxon>
        <taxon>Fungi</taxon>
        <taxon>Dikarya</taxon>
        <taxon>Basidiomycota</taxon>
        <taxon>Agaricomycotina</taxon>
        <taxon>Agaricomycetes</taxon>
        <taxon>Agaricomycetidae</taxon>
        <taxon>Agaricales</taxon>
        <taxon>Agaricineae</taxon>
        <taxon>Agaricaceae</taxon>
        <taxon>Leucocoprinus</taxon>
    </lineage>
</organism>
<comment type="caution">
    <text evidence="1">The sequence shown here is derived from an EMBL/GenBank/DDBJ whole genome shotgun (WGS) entry which is preliminary data.</text>
</comment>
<evidence type="ECO:0000313" key="1">
    <source>
        <dbReference type="EMBL" id="KAF5364143.1"/>
    </source>
</evidence>
<dbReference type="InterPro" id="IPR052999">
    <property type="entry name" value="PTS1_Protein"/>
</dbReference>
<accession>A0A8H5GG14</accession>
<keyword evidence="2" id="KW-1185">Reference proteome</keyword>
<evidence type="ECO:0008006" key="3">
    <source>
        <dbReference type="Google" id="ProtNLM"/>
    </source>
</evidence>